<accession>A0A4S8ZRQ3</accession>
<feature type="compositionally biased region" description="Polar residues" evidence="5">
    <location>
        <begin position="171"/>
        <end position="180"/>
    </location>
</feature>
<evidence type="ECO:0000313" key="8">
    <source>
        <dbReference type="Proteomes" id="UP000308802"/>
    </source>
</evidence>
<dbReference type="PROSITE" id="PS50011">
    <property type="entry name" value="PROTEIN_KINASE_DOM"/>
    <property type="match status" value="1"/>
</dbReference>
<dbReference type="InterPro" id="IPR000719">
    <property type="entry name" value="Prot_kinase_dom"/>
</dbReference>
<dbReference type="InterPro" id="IPR011009">
    <property type="entry name" value="Kinase-like_dom_sf"/>
</dbReference>
<feature type="compositionally biased region" description="Basic residues" evidence="5">
    <location>
        <begin position="701"/>
        <end position="712"/>
    </location>
</feature>
<gene>
    <name evidence="7" type="ORF">D6D19_08669</name>
</gene>
<comment type="caution">
    <text evidence="7">The sequence shown here is derived from an EMBL/GenBank/DDBJ whole genome shotgun (WGS) entry which is preliminary data.</text>
</comment>
<dbReference type="InterPro" id="IPR001245">
    <property type="entry name" value="Ser-Thr/Tyr_kinase_cat_dom"/>
</dbReference>
<keyword evidence="2" id="KW-0547">Nucleotide-binding</keyword>
<organism evidence="7 8">
    <name type="scientific">Aureobasidium pullulans</name>
    <name type="common">Black yeast</name>
    <name type="synonym">Pullularia pullulans</name>
    <dbReference type="NCBI Taxonomy" id="5580"/>
    <lineage>
        <taxon>Eukaryota</taxon>
        <taxon>Fungi</taxon>
        <taxon>Dikarya</taxon>
        <taxon>Ascomycota</taxon>
        <taxon>Pezizomycotina</taxon>
        <taxon>Dothideomycetes</taxon>
        <taxon>Dothideomycetidae</taxon>
        <taxon>Dothideales</taxon>
        <taxon>Saccotheciaceae</taxon>
        <taxon>Aureobasidium</taxon>
    </lineage>
</organism>
<feature type="region of interest" description="Disordered" evidence="5">
    <location>
        <begin position="16"/>
        <end position="45"/>
    </location>
</feature>
<feature type="compositionally biased region" description="Basic and acidic residues" evidence="5">
    <location>
        <begin position="134"/>
        <end position="165"/>
    </location>
</feature>
<dbReference type="AlphaFoldDB" id="A0A4S8ZRQ3"/>
<feature type="region of interest" description="Disordered" evidence="5">
    <location>
        <begin position="85"/>
        <end position="196"/>
    </location>
</feature>
<feature type="region of interest" description="Disordered" evidence="5">
    <location>
        <begin position="700"/>
        <end position="721"/>
    </location>
</feature>
<dbReference type="Gene3D" id="1.10.510.10">
    <property type="entry name" value="Transferase(Phosphotransferase) domain 1"/>
    <property type="match status" value="1"/>
</dbReference>
<dbReference type="EMBL" id="QZAO01000417">
    <property type="protein sequence ID" value="THW68965.1"/>
    <property type="molecule type" value="Genomic_DNA"/>
</dbReference>
<feature type="domain" description="Protein kinase" evidence="6">
    <location>
        <begin position="372"/>
        <end position="619"/>
    </location>
</feature>
<dbReference type="Proteomes" id="UP000308802">
    <property type="component" value="Unassembled WGS sequence"/>
</dbReference>
<dbReference type="GO" id="GO:0005524">
    <property type="term" value="F:ATP binding"/>
    <property type="evidence" value="ECO:0007669"/>
    <property type="project" value="UniProtKB-KW"/>
</dbReference>
<reference evidence="7 8" key="1">
    <citation type="submission" date="2018-10" db="EMBL/GenBank/DDBJ databases">
        <title>Fifty Aureobasidium pullulans genomes reveal a recombining polyextremotolerant generalist.</title>
        <authorList>
            <person name="Gostincar C."/>
            <person name="Turk M."/>
            <person name="Zajc J."/>
            <person name="Gunde-Cimerman N."/>
        </authorList>
    </citation>
    <scope>NUCLEOTIDE SEQUENCE [LARGE SCALE GENOMIC DNA]</scope>
    <source>
        <strain evidence="7 8">EXF-10659</strain>
    </source>
</reference>
<dbReference type="InterPro" id="IPR051681">
    <property type="entry name" value="Ser/Thr_Kinases-Pseudokinases"/>
</dbReference>
<name>A0A4S8ZRQ3_AURPU</name>
<feature type="region of interest" description="Disordered" evidence="5">
    <location>
        <begin position="867"/>
        <end position="935"/>
    </location>
</feature>
<keyword evidence="3 7" id="KW-0418">Kinase</keyword>
<keyword evidence="4" id="KW-0067">ATP-binding</keyword>
<dbReference type="PANTHER" id="PTHR44329">
    <property type="entry name" value="SERINE/THREONINE-PROTEIN KINASE TNNI3K-RELATED"/>
    <property type="match status" value="1"/>
</dbReference>
<evidence type="ECO:0000256" key="2">
    <source>
        <dbReference type="ARBA" id="ARBA00022741"/>
    </source>
</evidence>
<dbReference type="Pfam" id="PF07714">
    <property type="entry name" value="PK_Tyr_Ser-Thr"/>
    <property type="match status" value="1"/>
</dbReference>
<evidence type="ECO:0000256" key="3">
    <source>
        <dbReference type="ARBA" id="ARBA00022777"/>
    </source>
</evidence>
<dbReference type="CDD" id="cd00180">
    <property type="entry name" value="PKc"/>
    <property type="match status" value="1"/>
</dbReference>
<dbReference type="SUPFAM" id="SSF56112">
    <property type="entry name" value="Protein kinase-like (PK-like)"/>
    <property type="match status" value="1"/>
</dbReference>
<evidence type="ECO:0000256" key="5">
    <source>
        <dbReference type="SAM" id="MobiDB-lite"/>
    </source>
</evidence>
<evidence type="ECO:0000259" key="6">
    <source>
        <dbReference type="PROSITE" id="PS50011"/>
    </source>
</evidence>
<sequence length="935" mass="105854">MVSSVVMPQLFPFASSSSHALQQDVPDPRRDLPKHDPTRKRSSSVLRTFHRIGGWLRRDEDDLALPDEPSHQIHQKQALREHLAPTQESGNGPVEPEAVLAPSRPRGNSLLGRTLSKSKKVVPELSRQFTSKRQNSEKREKLLAVEPSATERRAVSAERRPRDMSPGRCQSPLSATSPSRSAPDINTPGHMRLPIGDSHAESYFEARAKELSEYQHDCLPKSLPLESIPPMLAEVIEPVFLDDRDLQAELEAKWILNLSMHFRDKSDREKFFVTYAQEPNRWCRVTVSCDYRDAPPSSLESDLKSLKFQRDKNQRIYEAIRESLPDIQFYDTVTNLKLETEDGQLHVHVTEDTNEIIPYPSVDFVEGCRMYRESELDFQSHISGFVYKVRVDNQVLIKKEIPGPDTVEEFLYEIEVLNELQGSKSVIDFHGLVVDDDERLVKGLLISFASLGALVDVIYDEKPSSSLSWHRRERWAHQIVQGLAEIHEAGFVQGDFTLSNIVIDHADDAKIIDINRRGCPIGWEPPEILRLVRRGQRVSMFISVKSDIFQLGMVLWALAQKDDEPEHVTRTDSGGMPRITEQDVPNWFEDLVDMCLSSQPRDRPSAKELLSMFPLHPQEYEQRRMSRRISDHSLASHHSHKEFNDPVTAVDWNAVEEFKRGQRKPADFLPSYPTTDPYQFINAATSTEYRVDSTGSYVMPHRGRSPHGHRQRSAASSNTSLSLSQGPGCEYICDEDLSGFEYAEGSGNRGINTAQQRPSIPDAPPFQLDAFEMQDGYSGRRAVRQAASDEDCPYPSRQHRVLFGPPVHQDSGFDEYMVDTIEHGQPPARPHHNLPHILTDSGEAFDSADQEVSAVTQQSEPLTSHTYFTHDAQGPATPMTPMTPFSYHTPLASPPRLAEHKNETQDLDTTPRNLPRPDSRSATKVLDSGHHRSKT</sequence>
<evidence type="ECO:0000256" key="4">
    <source>
        <dbReference type="ARBA" id="ARBA00022840"/>
    </source>
</evidence>
<protein>
    <submittedName>
        <fullName evidence="7">Kinase-like protein</fullName>
    </submittedName>
</protein>
<dbReference type="GO" id="GO:0004674">
    <property type="term" value="F:protein serine/threonine kinase activity"/>
    <property type="evidence" value="ECO:0007669"/>
    <property type="project" value="TreeGrafter"/>
</dbReference>
<dbReference type="PANTHER" id="PTHR44329:SF288">
    <property type="entry name" value="MITOGEN-ACTIVATED PROTEIN KINASE KINASE KINASE 20"/>
    <property type="match status" value="1"/>
</dbReference>
<evidence type="ECO:0000256" key="1">
    <source>
        <dbReference type="ARBA" id="ARBA00022679"/>
    </source>
</evidence>
<feature type="compositionally biased region" description="Basic and acidic residues" evidence="5">
    <location>
        <begin position="26"/>
        <end position="36"/>
    </location>
</feature>
<proteinExistence type="predicted"/>
<evidence type="ECO:0000313" key="7">
    <source>
        <dbReference type="EMBL" id="THW68965.1"/>
    </source>
</evidence>
<keyword evidence="1" id="KW-0808">Transferase</keyword>